<accession>A0A0P1AGL7</accession>
<evidence type="ECO:0000313" key="2">
    <source>
        <dbReference type="Proteomes" id="UP000054928"/>
    </source>
</evidence>
<evidence type="ECO:0008006" key="3">
    <source>
        <dbReference type="Google" id="ProtNLM"/>
    </source>
</evidence>
<dbReference type="AlphaFoldDB" id="A0A0P1AGL7"/>
<dbReference type="EMBL" id="CCYD01000442">
    <property type="protein sequence ID" value="CEG39733.1"/>
    <property type="molecule type" value="Genomic_DNA"/>
</dbReference>
<dbReference type="GeneID" id="36405025"/>
<name>A0A0P1AGL7_PLAHL</name>
<organism evidence="1 2">
    <name type="scientific">Plasmopara halstedii</name>
    <name type="common">Downy mildew of sunflower</name>
    <dbReference type="NCBI Taxonomy" id="4781"/>
    <lineage>
        <taxon>Eukaryota</taxon>
        <taxon>Sar</taxon>
        <taxon>Stramenopiles</taxon>
        <taxon>Oomycota</taxon>
        <taxon>Peronosporomycetes</taxon>
        <taxon>Peronosporales</taxon>
        <taxon>Peronosporaceae</taxon>
        <taxon>Plasmopara</taxon>
    </lineage>
</organism>
<protein>
    <recommendedName>
        <fullName evidence="3">Reverse transcriptase RNase H-like domain-containing protein</fullName>
    </recommendedName>
</protein>
<reference evidence="2" key="1">
    <citation type="submission" date="2014-09" db="EMBL/GenBank/DDBJ databases">
        <authorList>
            <person name="Sharma Rahul"/>
            <person name="Thines Marco"/>
        </authorList>
    </citation>
    <scope>NUCLEOTIDE SEQUENCE [LARGE SCALE GENOMIC DNA]</scope>
</reference>
<keyword evidence="2" id="KW-1185">Reference proteome</keyword>
<evidence type="ECO:0000313" key="1">
    <source>
        <dbReference type="EMBL" id="CEG39733.1"/>
    </source>
</evidence>
<dbReference type="OrthoDB" id="422540at2759"/>
<dbReference type="Proteomes" id="UP000054928">
    <property type="component" value="Unassembled WGS sequence"/>
</dbReference>
<dbReference type="RefSeq" id="XP_024576102.1">
    <property type="nucleotide sequence ID" value="XM_024725312.1"/>
</dbReference>
<sequence length="215" mass="24875">MDARAFVWAQIRCRLSPSGQYQRLRDKQNAFTGHLFTFRNFAKILLNSKGNLISKGRKVGTSNCLYWSEDETWELNYPELLATTHALNTLSVYLLDKLLLVDRQIVSIQETANRRVTRWFNDYTEFRSMYKWIPGERNVVADALSRIPPSSSKKLHKSVVRKFLIRPKLQNCGKHGSKQHDRRAVCKEVVIMEQGHAANYQEAYAREQGSALLAQ</sequence>
<proteinExistence type="predicted"/>